<dbReference type="GO" id="GO:0070458">
    <property type="term" value="P:cellular detoxification of nitrogen compound"/>
    <property type="evidence" value="ECO:0007669"/>
    <property type="project" value="EnsemblFungi"/>
</dbReference>
<keyword evidence="9" id="KW-0274">FAD</keyword>
<dbReference type="SUPFAM" id="SSF63380">
    <property type="entry name" value="Riboflavin synthase domain-like"/>
    <property type="match status" value="1"/>
</dbReference>
<keyword evidence="7" id="KW-0285">Flavoprotein</keyword>
<evidence type="ECO:0000259" key="15">
    <source>
        <dbReference type="PROSITE" id="PS01033"/>
    </source>
</evidence>
<keyword evidence="18" id="KW-1185">Reference proteome</keyword>
<comment type="catalytic activity">
    <reaction evidence="13">
        <text>2 nitric oxide + NADH + 2 O2 = 2 nitrate + NAD(+) + H(+)</text>
        <dbReference type="Rhea" id="RHEA:19469"/>
        <dbReference type="ChEBI" id="CHEBI:15378"/>
        <dbReference type="ChEBI" id="CHEBI:15379"/>
        <dbReference type="ChEBI" id="CHEBI:16480"/>
        <dbReference type="ChEBI" id="CHEBI:17632"/>
        <dbReference type="ChEBI" id="CHEBI:57540"/>
        <dbReference type="ChEBI" id="CHEBI:57945"/>
        <dbReference type="EC" id="1.14.12.17"/>
    </reaction>
</comment>
<dbReference type="SUPFAM" id="SSF46458">
    <property type="entry name" value="Globin-like"/>
    <property type="match status" value="1"/>
</dbReference>
<dbReference type="InterPro" id="IPR017927">
    <property type="entry name" value="FAD-bd_FR_type"/>
</dbReference>
<dbReference type="Proteomes" id="UP000094112">
    <property type="component" value="Unassembled WGS sequence"/>
</dbReference>
<dbReference type="SUPFAM" id="SSF52343">
    <property type="entry name" value="Ferredoxin reductase-like, C-terminal NADP-linked domain"/>
    <property type="match status" value="1"/>
</dbReference>
<evidence type="ECO:0000256" key="7">
    <source>
        <dbReference type="ARBA" id="ARBA00022630"/>
    </source>
</evidence>
<dbReference type="STRING" id="683960.A0A1E3NW73"/>
<dbReference type="PROSITE" id="PS01033">
    <property type="entry name" value="GLOBIN"/>
    <property type="match status" value="1"/>
</dbReference>
<feature type="domain" description="FAD-binding FR-type" evidence="16">
    <location>
        <begin position="154"/>
        <end position="263"/>
    </location>
</feature>
<dbReference type="RefSeq" id="XP_019036034.1">
    <property type="nucleotide sequence ID" value="XM_019186027.1"/>
</dbReference>
<dbReference type="GO" id="GO:0071949">
    <property type="term" value="F:FAD binding"/>
    <property type="evidence" value="ECO:0007669"/>
    <property type="project" value="TreeGrafter"/>
</dbReference>
<keyword evidence="6" id="KW-0349">Heme</keyword>
<keyword evidence="10" id="KW-0521">NADP</keyword>
<keyword evidence="12" id="KW-0520">NAD</keyword>
<reference evidence="17 18" key="1">
    <citation type="journal article" date="2016" name="Proc. Natl. Acad. Sci. U.S.A.">
        <title>Comparative genomics of biotechnologically important yeasts.</title>
        <authorList>
            <person name="Riley R."/>
            <person name="Haridas S."/>
            <person name="Wolfe K.H."/>
            <person name="Lopes M.R."/>
            <person name="Hittinger C.T."/>
            <person name="Goeker M."/>
            <person name="Salamov A.A."/>
            <person name="Wisecaver J.H."/>
            <person name="Long T.M."/>
            <person name="Calvey C.H."/>
            <person name="Aerts A.L."/>
            <person name="Barry K.W."/>
            <person name="Choi C."/>
            <person name="Clum A."/>
            <person name="Coughlan A.Y."/>
            <person name="Deshpande S."/>
            <person name="Douglass A.P."/>
            <person name="Hanson S.J."/>
            <person name="Klenk H.-P."/>
            <person name="LaButti K.M."/>
            <person name="Lapidus A."/>
            <person name="Lindquist E.A."/>
            <person name="Lipzen A.M."/>
            <person name="Meier-Kolthoff J.P."/>
            <person name="Ohm R.A."/>
            <person name="Otillar R.P."/>
            <person name="Pangilinan J.L."/>
            <person name="Peng Y."/>
            <person name="Rokas A."/>
            <person name="Rosa C.A."/>
            <person name="Scheuner C."/>
            <person name="Sibirny A.A."/>
            <person name="Slot J.C."/>
            <person name="Stielow J.B."/>
            <person name="Sun H."/>
            <person name="Kurtzman C.P."/>
            <person name="Blackwell M."/>
            <person name="Grigoriev I.V."/>
            <person name="Jeffries T.W."/>
        </authorList>
    </citation>
    <scope>NUCLEOTIDE SEQUENCE [LARGE SCALE GENOMIC DNA]</scope>
    <source>
        <strain evidence="18">ATCC 58044 / CBS 1984 / NCYC 433 / NRRL Y-366-8</strain>
    </source>
</reference>
<dbReference type="Pfam" id="PF00970">
    <property type="entry name" value="FAD_binding_6"/>
    <property type="match status" value="1"/>
</dbReference>
<evidence type="ECO:0000256" key="8">
    <source>
        <dbReference type="ARBA" id="ARBA00022723"/>
    </source>
</evidence>
<dbReference type="PROSITE" id="PS51384">
    <property type="entry name" value="FAD_FR"/>
    <property type="match status" value="1"/>
</dbReference>
<dbReference type="InterPro" id="IPR009050">
    <property type="entry name" value="Globin-like_sf"/>
</dbReference>
<name>A0A1E3NW73_WICAA</name>
<evidence type="ECO:0000256" key="11">
    <source>
        <dbReference type="ARBA" id="ARBA00023004"/>
    </source>
</evidence>
<evidence type="ECO:0000256" key="1">
    <source>
        <dbReference type="ARBA" id="ARBA00001970"/>
    </source>
</evidence>
<dbReference type="FunFam" id="1.10.490.10:FF:000003">
    <property type="entry name" value="Flavohemoprotein"/>
    <property type="match status" value="1"/>
</dbReference>
<protein>
    <recommendedName>
        <fullName evidence="4">nitric oxide dioxygenase</fullName>
        <ecNumber evidence="4">1.14.12.17</ecNumber>
    </recommendedName>
</protein>
<evidence type="ECO:0000313" key="18">
    <source>
        <dbReference type="Proteomes" id="UP000094112"/>
    </source>
</evidence>
<evidence type="ECO:0000256" key="12">
    <source>
        <dbReference type="ARBA" id="ARBA00023027"/>
    </source>
</evidence>
<feature type="domain" description="Globin" evidence="15">
    <location>
        <begin position="3"/>
        <end position="140"/>
    </location>
</feature>
<dbReference type="Pfam" id="PF00042">
    <property type="entry name" value="Globin"/>
    <property type="match status" value="1"/>
</dbReference>
<evidence type="ECO:0000256" key="10">
    <source>
        <dbReference type="ARBA" id="ARBA00022857"/>
    </source>
</evidence>
<evidence type="ECO:0000256" key="6">
    <source>
        <dbReference type="ARBA" id="ARBA00022617"/>
    </source>
</evidence>
<gene>
    <name evidence="17" type="ORF">WICANDRAFT_86265</name>
</gene>
<dbReference type="CDD" id="cd19754">
    <property type="entry name" value="FHb_fungal-globin"/>
    <property type="match status" value="1"/>
</dbReference>
<evidence type="ECO:0000256" key="3">
    <source>
        <dbReference type="ARBA" id="ARBA00006401"/>
    </source>
</evidence>
<dbReference type="GO" id="GO:0020037">
    <property type="term" value="F:heme binding"/>
    <property type="evidence" value="ECO:0007669"/>
    <property type="project" value="InterPro"/>
</dbReference>
<dbReference type="PANTHER" id="PTHR43396">
    <property type="entry name" value="FLAVOHEMOPROTEIN"/>
    <property type="match status" value="1"/>
</dbReference>
<comment type="cofactor">
    <cofactor evidence="1">
        <name>heme b</name>
        <dbReference type="ChEBI" id="CHEBI:60344"/>
    </cofactor>
</comment>
<dbReference type="PANTHER" id="PTHR43396:SF3">
    <property type="entry name" value="FLAVOHEMOPROTEIN"/>
    <property type="match status" value="1"/>
</dbReference>
<accession>A0A1E3NW73</accession>
<dbReference type="GO" id="GO:0008941">
    <property type="term" value="F:nitric oxide dioxygenase NAD(P)H activity"/>
    <property type="evidence" value="ECO:0007669"/>
    <property type="project" value="UniProtKB-EC"/>
</dbReference>
<dbReference type="Gene3D" id="1.10.490.10">
    <property type="entry name" value="Globins"/>
    <property type="match status" value="1"/>
</dbReference>
<sequence length="395" mass="44419">MSAITTSQKKIITASIPFLKEHGVDLTANFYKYMLETHPEVRPFFNKSHQITKKQPKILAFSLVKYAENINDLTPLLGFVRQIVEKHVGLQVTPEQYDIVGSCLLKTLKEMVGEGATDEFMEAWKVAYYDLANILIDLEKKRYATELTTKDAWLGFKDATVSKIVQESDSVKSVYIKPNDEKLANFYPGQYTTIRISTDSGATVQSREYSLSNEYPELQNGLQYYRISVRRIPGGVVSNYIHDQLKVGDAIKISSPYGKLLEPHFNAVKESKDDSKPVVFFIGGIGITPSISSIEYFLKQGKKVQLYLSNSDVNSRPFGNWLERLIQEYPTLLSVDEFISTTADLAGAFTNENVQNNDYYLIGPLGYMGLVTEFLQSKGLDVATINSEQYGPVAV</sequence>
<evidence type="ECO:0000259" key="16">
    <source>
        <dbReference type="PROSITE" id="PS51384"/>
    </source>
</evidence>
<comment type="similarity">
    <text evidence="3">In the C-terminal section; belongs to the flavoprotein pyridine nucleotide cytochrome reductase family.</text>
</comment>
<evidence type="ECO:0000256" key="4">
    <source>
        <dbReference type="ARBA" id="ARBA00012229"/>
    </source>
</evidence>
<dbReference type="InterPro" id="IPR008333">
    <property type="entry name" value="Cbr1-like_FAD-bd_dom"/>
</dbReference>
<comment type="cofactor">
    <cofactor evidence="2">
        <name>FAD</name>
        <dbReference type="ChEBI" id="CHEBI:57692"/>
    </cofactor>
</comment>
<dbReference type="Gene3D" id="2.40.30.10">
    <property type="entry name" value="Translation factors"/>
    <property type="match status" value="1"/>
</dbReference>
<keyword evidence="11" id="KW-0408">Iron</keyword>
<dbReference type="EMBL" id="KV454215">
    <property type="protein sequence ID" value="ODQ56827.1"/>
    <property type="molecule type" value="Genomic_DNA"/>
</dbReference>
<evidence type="ECO:0000256" key="14">
    <source>
        <dbReference type="ARBA" id="ARBA00049433"/>
    </source>
</evidence>
<organism evidence="17 18">
    <name type="scientific">Wickerhamomyces anomalus (strain ATCC 58044 / CBS 1984 / NCYC 433 / NRRL Y-366-8)</name>
    <name type="common">Yeast</name>
    <name type="synonym">Hansenula anomala</name>
    <dbReference type="NCBI Taxonomy" id="683960"/>
    <lineage>
        <taxon>Eukaryota</taxon>
        <taxon>Fungi</taxon>
        <taxon>Dikarya</taxon>
        <taxon>Ascomycota</taxon>
        <taxon>Saccharomycotina</taxon>
        <taxon>Saccharomycetes</taxon>
        <taxon>Phaffomycetales</taxon>
        <taxon>Wickerhamomycetaceae</taxon>
        <taxon>Wickerhamomyces</taxon>
    </lineage>
</organism>
<evidence type="ECO:0000256" key="2">
    <source>
        <dbReference type="ARBA" id="ARBA00001974"/>
    </source>
</evidence>
<dbReference type="AlphaFoldDB" id="A0A1E3NW73"/>
<dbReference type="EC" id="1.14.12.17" evidence="4"/>
<comment type="catalytic activity">
    <reaction evidence="14">
        <text>2 nitric oxide + NADPH + 2 O2 = 2 nitrate + NADP(+) + H(+)</text>
        <dbReference type="Rhea" id="RHEA:19465"/>
        <dbReference type="ChEBI" id="CHEBI:15378"/>
        <dbReference type="ChEBI" id="CHEBI:15379"/>
        <dbReference type="ChEBI" id="CHEBI:16480"/>
        <dbReference type="ChEBI" id="CHEBI:17632"/>
        <dbReference type="ChEBI" id="CHEBI:57783"/>
        <dbReference type="ChEBI" id="CHEBI:58349"/>
        <dbReference type="EC" id="1.14.12.17"/>
    </reaction>
</comment>
<evidence type="ECO:0000256" key="5">
    <source>
        <dbReference type="ARBA" id="ARBA00022575"/>
    </source>
</evidence>
<dbReference type="GeneID" id="30203273"/>
<dbReference type="InterPro" id="IPR017938">
    <property type="entry name" value="Riboflavin_synthase-like_b-brl"/>
</dbReference>
<proteinExistence type="inferred from homology"/>
<dbReference type="InterPro" id="IPR039261">
    <property type="entry name" value="FNR_nucleotide-bd"/>
</dbReference>
<dbReference type="GO" id="GO:0071500">
    <property type="term" value="P:cellular response to nitrosative stress"/>
    <property type="evidence" value="ECO:0007669"/>
    <property type="project" value="EnsemblFungi"/>
</dbReference>
<dbReference type="OrthoDB" id="436496at2759"/>
<evidence type="ECO:0000256" key="9">
    <source>
        <dbReference type="ARBA" id="ARBA00022827"/>
    </source>
</evidence>
<dbReference type="Gene3D" id="3.40.50.80">
    <property type="entry name" value="Nucleotide-binding domain of ferredoxin-NADP reductase (FNR) module"/>
    <property type="match status" value="1"/>
</dbReference>
<keyword evidence="5" id="KW-0216">Detoxification</keyword>
<dbReference type="GO" id="GO:0046872">
    <property type="term" value="F:metal ion binding"/>
    <property type="evidence" value="ECO:0007669"/>
    <property type="project" value="UniProtKB-KW"/>
</dbReference>
<evidence type="ECO:0000256" key="13">
    <source>
        <dbReference type="ARBA" id="ARBA00048649"/>
    </source>
</evidence>
<dbReference type="GO" id="GO:0019825">
    <property type="term" value="F:oxygen binding"/>
    <property type="evidence" value="ECO:0007669"/>
    <property type="project" value="InterPro"/>
</dbReference>
<keyword evidence="8" id="KW-0479">Metal-binding</keyword>
<dbReference type="GO" id="GO:0046210">
    <property type="term" value="P:nitric oxide catabolic process"/>
    <property type="evidence" value="ECO:0007669"/>
    <property type="project" value="TreeGrafter"/>
</dbReference>
<dbReference type="InterPro" id="IPR000971">
    <property type="entry name" value="Globin"/>
</dbReference>
<evidence type="ECO:0000313" key="17">
    <source>
        <dbReference type="EMBL" id="ODQ56827.1"/>
    </source>
</evidence>
<dbReference type="InterPro" id="IPR012292">
    <property type="entry name" value="Globin/Proto"/>
</dbReference>